<dbReference type="Proteomes" id="UP000002051">
    <property type="component" value="Chromosome 4"/>
</dbReference>
<sequence length="113" mass="12731">MDELKTQLNKYFAYLGENHTTSYVFVQVPCVDMGADKDEDCTGPKASQVISIGLGRTMERKRNSKHLKKTASEAKVLLKLKCIWSDDVIRSRRLSEARFSSEAKSSPEATFNP</sequence>
<reference evidence="2 4" key="2">
    <citation type="journal article" date="2014" name="BMC Genomics">
        <title>An improved genome release (version Mt4.0) for the model legume Medicago truncatula.</title>
        <authorList>
            <person name="Tang H."/>
            <person name="Krishnakumar V."/>
            <person name="Bidwell S."/>
            <person name="Rosen B."/>
            <person name="Chan A."/>
            <person name="Zhou S."/>
            <person name="Gentzbittel L."/>
            <person name="Childs K.L."/>
            <person name="Yandell M."/>
            <person name="Gundlach H."/>
            <person name="Mayer K.F."/>
            <person name="Schwartz D.C."/>
            <person name="Town C.D."/>
        </authorList>
    </citation>
    <scope>GENOME REANNOTATION</scope>
    <source>
        <strain evidence="2">A17</strain>
        <strain evidence="3 4">cv. Jemalong A17</strain>
    </source>
</reference>
<proteinExistence type="predicted"/>
<accession>A0A072UKX0</accession>
<keyword evidence="4" id="KW-1185">Reference proteome</keyword>
<organism evidence="2 4">
    <name type="scientific">Medicago truncatula</name>
    <name type="common">Barrel medic</name>
    <name type="synonym">Medicago tribuloides</name>
    <dbReference type="NCBI Taxonomy" id="3880"/>
    <lineage>
        <taxon>Eukaryota</taxon>
        <taxon>Viridiplantae</taxon>
        <taxon>Streptophyta</taxon>
        <taxon>Embryophyta</taxon>
        <taxon>Tracheophyta</taxon>
        <taxon>Spermatophyta</taxon>
        <taxon>Magnoliopsida</taxon>
        <taxon>eudicotyledons</taxon>
        <taxon>Gunneridae</taxon>
        <taxon>Pentapetalae</taxon>
        <taxon>rosids</taxon>
        <taxon>fabids</taxon>
        <taxon>Fabales</taxon>
        <taxon>Fabaceae</taxon>
        <taxon>Papilionoideae</taxon>
        <taxon>50 kb inversion clade</taxon>
        <taxon>NPAAA clade</taxon>
        <taxon>Hologalegina</taxon>
        <taxon>IRL clade</taxon>
        <taxon>Trifolieae</taxon>
        <taxon>Medicago</taxon>
    </lineage>
</organism>
<evidence type="ECO:0000313" key="4">
    <source>
        <dbReference type="Proteomes" id="UP000002051"/>
    </source>
</evidence>
<reference evidence="2 4" key="1">
    <citation type="journal article" date="2011" name="Nature">
        <title>The Medicago genome provides insight into the evolution of rhizobial symbioses.</title>
        <authorList>
            <person name="Young N.D."/>
            <person name="Debelle F."/>
            <person name="Oldroyd G.E."/>
            <person name="Geurts R."/>
            <person name="Cannon S.B."/>
            <person name="Udvardi M.K."/>
            <person name="Benedito V.A."/>
            <person name="Mayer K.F."/>
            <person name="Gouzy J."/>
            <person name="Schoof H."/>
            <person name="Van de Peer Y."/>
            <person name="Proost S."/>
            <person name="Cook D.R."/>
            <person name="Meyers B.C."/>
            <person name="Spannagl M."/>
            <person name="Cheung F."/>
            <person name="De Mita S."/>
            <person name="Krishnakumar V."/>
            <person name="Gundlach H."/>
            <person name="Zhou S."/>
            <person name="Mudge J."/>
            <person name="Bharti A.K."/>
            <person name="Murray J.D."/>
            <person name="Naoumkina M.A."/>
            <person name="Rosen B."/>
            <person name="Silverstein K.A."/>
            <person name="Tang H."/>
            <person name="Rombauts S."/>
            <person name="Zhao P.X."/>
            <person name="Zhou P."/>
            <person name="Barbe V."/>
            <person name="Bardou P."/>
            <person name="Bechner M."/>
            <person name="Bellec A."/>
            <person name="Berger A."/>
            <person name="Berges H."/>
            <person name="Bidwell S."/>
            <person name="Bisseling T."/>
            <person name="Choisne N."/>
            <person name="Couloux A."/>
            <person name="Denny R."/>
            <person name="Deshpande S."/>
            <person name="Dai X."/>
            <person name="Doyle J.J."/>
            <person name="Dudez A.M."/>
            <person name="Farmer A.D."/>
            <person name="Fouteau S."/>
            <person name="Franken C."/>
            <person name="Gibelin C."/>
            <person name="Gish J."/>
            <person name="Goldstein S."/>
            <person name="Gonzalez A.J."/>
            <person name="Green P.J."/>
            <person name="Hallab A."/>
            <person name="Hartog M."/>
            <person name="Hua A."/>
            <person name="Humphray S.J."/>
            <person name="Jeong D.H."/>
            <person name="Jing Y."/>
            <person name="Jocker A."/>
            <person name="Kenton S.M."/>
            <person name="Kim D.J."/>
            <person name="Klee K."/>
            <person name="Lai H."/>
            <person name="Lang C."/>
            <person name="Lin S."/>
            <person name="Macmil S.L."/>
            <person name="Magdelenat G."/>
            <person name="Matthews L."/>
            <person name="McCorrison J."/>
            <person name="Monaghan E.L."/>
            <person name="Mun J.H."/>
            <person name="Najar F.Z."/>
            <person name="Nicholson C."/>
            <person name="Noirot C."/>
            <person name="O'Bleness M."/>
            <person name="Paule C.R."/>
            <person name="Poulain J."/>
            <person name="Prion F."/>
            <person name="Qin B."/>
            <person name="Qu C."/>
            <person name="Retzel E.F."/>
            <person name="Riddle C."/>
            <person name="Sallet E."/>
            <person name="Samain S."/>
            <person name="Samson N."/>
            <person name="Sanders I."/>
            <person name="Saurat O."/>
            <person name="Scarpelli C."/>
            <person name="Schiex T."/>
            <person name="Segurens B."/>
            <person name="Severin A.J."/>
            <person name="Sherrier D.J."/>
            <person name="Shi R."/>
            <person name="Sims S."/>
            <person name="Singer S.R."/>
            <person name="Sinharoy S."/>
            <person name="Sterck L."/>
            <person name="Viollet A."/>
            <person name="Wang B.B."/>
            <person name="Wang K."/>
            <person name="Wang M."/>
            <person name="Wang X."/>
            <person name="Warfsmann J."/>
            <person name="Weissenbach J."/>
            <person name="White D.D."/>
            <person name="White J.D."/>
            <person name="Wiley G.B."/>
            <person name="Wincker P."/>
            <person name="Xing Y."/>
            <person name="Yang L."/>
            <person name="Yao Z."/>
            <person name="Ying F."/>
            <person name="Zhai J."/>
            <person name="Zhou L."/>
            <person name="Zuber A."/>
            <person name="Denarie J."/>
            <person name="Dixon R.A."/>
            <person name="May G.D."/>
            <person name="Schwartz D.C."/>
            <person name="Rogers J."/>
            <person name="Quetier F."/>
            <person name="Town C.D."/>
            <person name="Roe B.A."/>
        </authorList>
    </citation>
    <scope>NUCLEOTIDE SEQUENCE [LARGE SCALE GENOMIC DNA]</scope>
    <source>
        <strain evidence="2">A17</strain>
        <strain evidence="3 4">cv. Jemalong A17</strain>
    </source>
</reference>
<dbReference type="EnsemblPlants" id="KEH30354">
    <property type="protein sequence ID" value="KEH30354"/>
    <property type="gene ID" value="MTR_4g068447"/>
</dbReference>
<name>A0A072UKX0_MEDTR</name>
<gene>
    <name evidence="2" type="ordered locus">MTR_4g068447</name>
</gene>
<protein>
    <submittedName>
        <fullName evidence="2 3">Uncharacterized protein</fullName>
    </submittedName>
</protein>
<dbReference type="AlphaFoldDB" id="A0A072UKX0"/>
<feature type="region of interest" description="Disordered" evidence="1">
    <location>
        <begin position="94"/>
        <end position="113"/>
    </location>
</feature>
<reference evidence="3" key="3">
    <citation type="submission" date="2015-04" db="UniProtKB">
        <authorList>
            <consortium name="EnsemblPlants"/>
        </authorList>
    </citation>
    <scope>IDENTIFICATION</scope>
    <source>
        <strain evidence="3">cv. Jemalong A17</strain>
    </source>
</reference>
<evidence type="ECO:0000256" key="1">
    <source>
        <dbReference type="SAM" id="MobiDB-lite"/>
    </source>
</evidence>
<dbReference type="HOGENOM" id="CLU_2137193_0_0_1"/>
<evidence type="ECO:0000313" key="3">
    <source>
        <dbReference type="EnsemblPlants" id="KEH30354"/>
    </source>
</evidence>
<feature type="compositionally biased region" description="Polar residues" evidence="1">
    <location>
        <begin position="102"/>
        <end position="113"/>
    </location>
</feature>
<evidence type="ECO:0000313" key="2">
    <source>
        <dbReference type="EMBL" id="KEH30354.1"/>
    </source>
</evidence>
<dbReference type="EMBL" id="CM001220">
    <property type="protein sequence ID" value="KEH30354.1"/>
    <property type="molecule type" value="Genomic_DNA"/>
</dbReference>